<accession>A0ABD0RBJ8</accession>
<sequence length="65" mass="7575">VVTPSFLYDVCLCRLCECTEAEAEIILQLKNELREKELKLTDIRLEALSSAHHLDQIREAMNRMQ</sequence>
<dbReference type="PANTHER" id="PTHR12784:SF18">
    <property type="entry name" value="NEURON NAVIGATOR 3"/>
    <property type="match status" value="1"/>
</dbReference>
<dbReference type="InterPro" id="IPR039041">
    <property type="entry name" value="Nav/unc-53"/>
</dbReference>
<dbReference type="AlphaFoldDB" id="A0ABD0RBJ8"/>
<gene>
    <name evidence="2" type="ORF">M9458_009471</name>
</gene>
<dbReference type="PANTHER" id="PTHR12784">
    <property type="entry name" value="STEERIN"/>
    <property type="match status" value="1"/>
</dbReference>
<evidence type="ECO:0000256" key="1">
    <source>
        <dbReference type="SAM" id="Coils"/>
    </source>
</evidence>
<proteinExistence type="predicted"/>
<dbReference type="EMBL" id="JAMKFB020000004">
    <property type="protein sequence ID" value="KAL0195899.1"/>
    <property type="molecule type" value="Genomic_DNA"/>
</dbReference>
<feature type="non-terminal residue" evidence="2">
    <location>
        <position position="65"/>
    </location>
</feature>
<protein>
    <submittedName>
        <fullName evidence="2">Uncharacterized protein</fullName>
    </submittedName>
</protein>
<dbReference type="Proteomes" id="UP001529510">
    <property type="component" value="Unassembled WGS sequence"/>
</dbReference>
<organism evidence="2 3">
    <name type="scientific">Cirrhinus mrigala</name>
    <name type="common">Mrigala</name>
    <dbReference type="NCBI Taxonomy" id="683832"/>
    <lineage>
        <taxon>Eukaryota</taxon>
        <taxon>Metazoa</taxon>
        <taxon>Chordata</taxon>
        <taxon>Craniata</taxon>
        <taxon>Vertebrata</taxon>
        <taxon>Euteleostomi</taxon>
        <taxon>Actinopterygii</taxon>
        <taxon>Neopterygii</taxon>
        <taxon>Teleostei</taxon>
        <taxon>Ostariophysi</taxon>
        <taxon>Cypriniformes</taxon>
        <taxon>Cyprinidae</taxon>
        <taxon>Labeoninae</taxon>
        <taxon>Labeonini</taxon>
        <taxon>Cirrhinus</taxon>
    </lineage>
</organism>
<feature type="non-terminal residue" evidence="2">
    <location>
        <position position="1"/>
    </location>
</feature>
<feature type="coiled-coil region" evidence="1">
    <location>
        <begin position="16"/>
        <end position="46"/>
    </location>
</feature>
<keyword evidence="1" id="KW-0175">Coiled coil</keyword>
<evidence type="ECO:0000313" key="2">
    <source>
        <dbReference type="EMBL" id="KAL0195899.1"/>
    </source>
</evidence>
<name>A0ABD0RBJ8_CIRMR</name>
<evidence type="ECO:0000313" key="3">
    <source>
        <dbReference type="Proteomes" id="UP001529510"/>
    </source>
</evidence>
<reference evidence="2 3" key="1">
    <citation type="submission" date="2024-05" db="EMBL/GenBank/DDBJ databases">
        <title>Genome sequencing and assembly of Indian major carp, Cirrhinus mrigala (Hamilton, 1822).</title>
        <authorList>
            <person name="Mohindra V."/>
            <person name="Chowdhury L.M."/>
            <person name="Lal K."/>
            <person name="Jena J.K."/>
        </authorList>
    </citation>
    <scope>NUCLEOTIDE SEQUENCE [LARGE SCALE GENOMIC DNA]</scope>
    <source>
        <strain evidence="2">CM1030</strain>
        <tissue evidence="2">Blood</tissue>
    </source>
</reference>
<comment type="caution">
    <text evidence="2">The sequence shown here is derived from an EMBL/GenBank/DDBJ whole genome shotgun (WGS) entry which is preliminary data.</text>
</comment>
<keyword evidence="3" id="KW-1185">Reference proteome</keyword>